<keyword evidence="11" id="KW-1015">Disulfide bond</keyword>
<dbReference type="InterPro" id="IPR015943">
    <property type="entry name" value="WD40/YVTN_repeat-like_dom_sf"/>
</dbReference>
<dbReference type="GO" id="GO:0005886">
    <property type="term" value="C:plasma membrane"/>
    <property type="evidence" value="ECO:0007669"/>
    <property type="project" value="TreeGrafter"/>
</dbReference>
<dbReference type="InterPro" id="IPR013783">
    <property type="entry name" value="Ig-like_fold"/>
</dbReference>
<comment type="subcellular location">
    <subcellularLocation>
        <location evidence="1">Membrane</location>
        <topology evidence="1">Single-pass type I membrane protein</topology>
    </subcellularLocation>
</comment>
<comment type="caution">
    <text evidence="20">The sequence shown here is derived from an EMBL/GenBank/DDBJ whole genome shotgun (WGS) entry which is preliminary data.</text>
</comment>
<feature type="domain" description="Sema" evidence="19">
    <location>
        <begin position="32"/>
        <end position="505"/>
    </location>
</feature>
<dbReference type="PROSITE" id="PS50835">
    <property type="entry name" value="IG_LIKE"/>
    <property type="match status" value="1"/>
</dbReference>
<dbReference type="PROSITE" id="PS51004">
    <property type="entry name" value="SEMA"/>
    <property type="match status" value="1"/>
</dbReference>
<feature type="chain" id="PRO_5043944660" description="Semaphorin-4C" evidence="17">
    <location>
        <begin position="25"/>
        <end position="843"/>
    </location>
</feature>
<sequence>MTLALLDLCVLVPVLLGLVRWTEATWWDSLARKTVRYHELTNEVRRFSRPGISNYSTLTLNESGDVLYVGAREAIFALSASDIVKELKPMILWEAPQDKKEQCIQKGKNNQTDCFNYIRFLQSYNASHLYTCGTYAFQPKCTYIEIPGFSLDRFGLEDGKGKCPYDPSKGHTGLIVDGALYSATLNNFLGSEPVILRNLAQRHPMKTEHLTSWLNEPNFVGSAYVSESMGSWTGDDDKVYFFFSERAVEYDCYSEKVVARVARVCKGDVGGARILQKKWTTFLKARLVCSDPELLLHFNHIQAVYTLSEEGTNGANGTSFYGAFQARWGGVSVSAVCRYRLEDLQKVFDGPYKEYREQAQKWLRYSDQVPSPRPGACITAEHRRNLMNSSQDLPDVTLNFVKKHPLMDGLVLPHHNRPLLVREDANFSQLAVQRVRAQDGELFEVLFIGSDNGWVSKAVNLGTHVHVIEDVQVFDQSQPVQSLVISHSKKLLFAGSYSEVVQMPLADCSKYRTCTDCILSKDPYCGWNQDFRSCLRVQEHDGIPLVQDIHNSDTARCNIHSTKPVKLTKNLTAMSGSIVALPCELTSNLAHAQWTFNGKELVLDPEMMWYDATLQALVIRSADTMHSGFYWCVSEEQNTRLPGGGYHLSVVAGPAITLPARAPLDSMSLVWMLVIALGALCLLLLLLVVYLRHRLKAEMSRGPKAMESTLVYPIELPKEPKSPKFIPSTTSDSDEKLWDPASYYYSDGSLKIVPGHAVCQNGGGSPSPTANGIPNQPMPTTALPSPNRMSLGHIRGSSSNGYIRLNIGAPEERPDYSDLAEELRWKLKQRQALPDSNPEESSV</sequence>
<feature type="domain" description="Ig-like" evidence="18">
    <location>
        <begin position="544"/>
        <end position="642"/>
    </location>
</feature>
<protein>
    <recommendedName>
        <fullName evidence="22">Semaphorin-4C</fullName>
    </recommendedName>
</protein>
<dbReference type="SUPFAM" id="SSF103575">
    <property type="entry name" value="Plexin repeat"/>
    <property type="match status" value="1"/>
</dbReference>
<keyword evidence="6 17" id="KW-0732">Signal</keyword>
<evidence type="ECO:0000256" key="6">
    <source>
        <dbReference type="ARBA" id="ARBA00022729"/>
    </source>
</evidence>
<dbReference type="SUPFAM" id="SSF101912">
    <property type="entry name" value="Sema domain"/>
    <property type="match status" value="1"/>
</dbReference>
<evidence type="ECO:0008006" key="22">
    <source>
        <dbReference type="Google" id="ProtNLM"/>
    </source>
</evidence>
<evidence type="ECO:0000256" key="4">
    <source>
        <dbReference type="ARBA" id="ARBA00022553"/>
    </source>
</evidence>
<evidence type="ECO:0000259" key="19">
    <source>
        <dbReference type="PROSITE" id="PS51004"/>
    </source>
</evidence>
<dbReference type="FunFam" id="2.130.10.10:FF:000033">
    <property type="entry name" value="Semaphorin 4B"/>
    <property type="match status" value="1"/>
</dbReference>
<dbReference type="InterPro" id="IPR001627">
    <property type="entry name" value="Semap_dom"/>
</dbReference>
<evidence type="ECO:0000256" key="5">
    <source>
        <dbReference type="ARBA" id="ARBA00022692"/>
    </source>
</evidence>
<feature type="transmembrane region" description="Helical" evidence="16">
    <location>
        <begin position="669"/>
        <end position="691"/>
    </location>
</feature>
<evidence type="ECO:0000256" key="12">
    <source>
        <dbReference type="ARBA" id="ARBA00023180"/>
    </source>
</evidence>
<dbReference type="Gene3D" id="2.60.40.10">
    <property type="entry name" value="Immunoglobulins"/>
    <property type="match status" value="1"/>
</dbReference>
<gene>
    <name evidence="20" type="ORF">NDU88_005009</name>
</gene>
<evidence type="ECO:0000256" key="7">
    <source>
        <dbReference type="ARBA" id="ARBA00022782"/>
    </source>
</evidence>
<dbReference type="InterPro" id="IPR003599">
    <property type="entry name" value="Ig_sub"/>
</dbReference>
<keyword evidence="12" id="KW-0325">Glycoprotein</keyword>
<evidence type="ECO:0000256" key="16">
    <source>
        <dbReference type="SAM" id="Phobius"/>
    </source>
</evidence>
<feature type="signal peptide" evidence="17">
    <location>
        <begin position="1"/>
        <end position="24"/>
    </location>
</feature>
<evidence type="ECO:0000256" key="10">
    <source>
        <dbReference type="ARBA" id="ARBA00023136"/>
    </source>
</evidence>
<dbReference type="SMART" id="SM00630">
    <property type="entry name" value="Sema"/>
    <property type="match status" value="1"/>
</dbReference>
<dbReference type="Proteomes" id="UP001066276">
    <property type="component" value="Chromosome 11"/>
</dbReference>
<dbReference type="Pfam" id="PF01403">
    <property type="entry name" value="Sema"/>
    <property type="match status" value="1"/>
</dbReference>
<evidence type="ECO:0000256" key="13">
    <source>
        <dbReference type="ARBA" id="ARBA00023319"/>
    </source>
</evidence>
<evidence type="ECO:0000259" key="18">
    <source>
        <dbReference type="PROSITE" id="PS50835"/>
    </source>
</evidence>
<organism evidence="20 21">
    <name type="scientific">Pleurodeles waltl</name>
    <name type="common">Iberian ribbed newt</name>
    <dbReference type="NCBI Taxonomy" id="8319"/>
    <lineage>
        <taxon>Eukaryota</taxon>
        <taxon>Metazoa</taxon>
        <taxon>Chordata</taxon>
        <taxon>Craniata</taxon>
        <taxon>Vertebrata</taxon>
        <taxon>Euteleostomi</taxon>
        <taxon>Amphibia</taxon>
        <taxon>Batrachia</taxon>
        <taxon>Caudata</taxon>
        <taxon>Salamandroidea</taxon>
        <taxon>Salamandridae</taxon>
        <taxon>Pleurodelinae</taxon>
        <taxon>Pleurodeles</taxon>
    </lineage>
</organism>
<keyword evidence="3" id="KW-0217">Developmental protein</keyword>
<evidence type="ECO:0000256" key="1">
    <source>
        <dbReference type="ARBA" id="ARBA00004479"/>
    </source>
</evidence>
<dbReference type="SUPFAM" id="SSF48726">
    <property type="entry name" value="Immunoglobulin"/>
    <property type="match status" value="1"/>
</dbReference>
<evidence type="ECO:0000313" key="21">
    <source>
        <dbReference type="Proteomes" id="UP001066276"/>
    </source>
</evidence>
<evidence type="ECO:0000313" key="20">
    <source>
        <dbReference type="EMBL" id="KAJ1091895.1"/>
    </source>
</evidence>
<dbReference type="GO" id="GO:0001755">
    <property type="term" value="P:neural crest cell migration"/>
    <property type="evidence" value="ECO:0007669"/>
    <property type="project" value="TreeGrafter"/>
</dbReference>
<comment type="similarity">
    <text evidence="2">Belongs to the semaphorin family.</text>
</comment>
<dbReference type="FunFam" id="2.60.40.10:FF:001170">
    <property type="entry name" value="Sema domain, immunoglobulin domain (Ig), short basic domain, secreted, (Semaphorin) 3F"/>
    <property type="match status" value="1"/>
</dbReference>
<evidence type="ECO:0000256" key="9">
    <source>
        <dbReference type="ARBA" id="ARBA00022989"/>
    </source>
</evidence>
<dbReference type="SMART" id="SM00423">
    <property type="entry name" value="PSI"/>
    <property type="match status" value="1"/>
</dbReference>
<dbReference type="PANTHER" id="PTHR11036:SF16">
    <property type="entry name" value="SEMAPHORIN-4C"/>
    <property type="match status" value="1"/>
</dbReference>
<dbReference type="InterPro" id="IPR027231">
    <property type="entry name" value="Semaphorin"/>
</dbReference>
<keyword evidence="7" id="KW-0221">Differentiation</keyword>
<dbReference type="InterPro" id="IPR016201">
    <property type="entry name" value="PSI"/>
</dbReference>
<keyword evidence="5 16" id="KW-0812">Transmembrane</keyword>
<keyword evidence="13" id="KW-0393">Immunoglobulin domain</keyword>
<evidence type="ECO:0000256" key="14">
    <source>
        <dbReference type="PROSITE-ProRule" id="PRU00352"/>
    </source>
</evidence>
<evidence type="ECO:0000256" key="2">
    <source>
        <dbReference type="ARBA" id="ARBA00009492"/>
    </source>
</evidence>
<name>A0AAV7LW94_PLEWA</name>
<dbReference type="GO" id="GO:0030335">
    <property type="term" value="P:positive regulation of cell migration"/>
    <property type="evidence" value="ECO:0007669"/>
    <property type="project" value="TreeGrafter"/>
</dbReference>
<evidence type="ECO:0000256" key="15">
    <source>
        <dbReference type="SAM" id="MobiDB-lite"/>
    </source>
</evidence>
<keyword evidence="4" id="KW-0597">Phosphoprotein</keyword>
<dbReference type="GO" id="GO:0030672">
    <property type="term" value="C:synaptic vesicle membrane"/>
    <property type="evidence" value="ECO:0007669"/>
    <property type="project" value="TreeGrafter"/>
</dbReference>
<dbReference type="Gene3D" id="2.130.10.10">
    <property type="entry name" value="YVTN repeat-like/Quinoprotein amine dehydrogenase"/>
    <property type="match status" value="1"/>
</dbReference>
<dbReference type="GO" id="GO:0045499">
    <property type="term" value="F:chemorepellent activity"/>
    <property type="evidence" value="ECO:0007669"/>
    <property type="project" value="TreeGrafter"/>
</dbReference>
<dbReference type="AlphaFoldDB" id="A0AAV7LW94"/>
<dbReference type="EMBL" id="JANPWB010000015">
    <property type="protein sequence ID" value="KAJ1091895.1"/>
    <property type="molecule type" value="Genomic_DNA"/>
</dbReference>
<dbReference type="PANTHER" id="PTHR11036">
    <property type="entry name" value="SEMAPHORIN"/>
    <property type="match status" value="1"/>
</dbReference>
<dbReference type="InterPro" id="IPR002165">
    <property type="entry name" value="Plexin_repeat"/>
</dbReference>
<evidence type="ECO:0000256" key="3">
    <source>
        <dbReference type="ARBA" id="ARBA00022473"/>
    </source>
</evidence>
<evidence type="ECO:0000256" key="17">
    <source>
        <dbReference type="SAM" id="SignalP"/>
    </source>
</evidence>
<dbReference type="GO" id="GO:0007411">
    <property type="term" value="P:axon guidance"/>
    <property type="evidence" value="ECO:0007669"/>
    <property type="project" value="TreeGrafter"/>
</dbReference>
<dbReference type="InterPro" id="IPR036179">
    <property type="entry name" value="Ig-like_dom_sf"/>
</dbReference>
<feature type="region of interest" description="Disordered" evidence="15">
    <location>
        <begin position="763"/>
        <end position="783"/>
    </location>
</feature>
<keyword evidence="9 16" id="KW-1133">Transmembrane helix</keyword>
<keyword evidence="21" id="KW-1185">Reference proteome</keyword>
<dbReference type="InterPro" id="IPR036352">
    <property type="entry name" value="Semap_dom_sf"/>
</dbReference>
<accession>A0AAV7LW94</accession>
<keyword evidence="8" id="KW-0524">Neurogenesis</keyword>
<evidence type="ECO:0000256" key="8">
    <source>
        <dbReference type="ARBA" id="ARBA00022902"/>
    </source>
</evidence>
<dbReference type="SMART" id="SM00409">
    <property type="entry name" value="IG"/>
    <property type="match status" value="1"/>
</dbReference>
<proteinExistence type="inferred from homology"/>
<dbReference type="InterPro" id="IPR007110">
    <property type="entry name" value="Ig-like_dom"/>
</dbReference>
<feature type="compositionally biased region" description="Polar residues" evidence="15">
    <location>
        <begin position="766"/>
        <end position="783"/>
    </location>
</feature>
<dbReference type="GO" id="GO:0071526">
    <property type="term" value="P:semaphorin-plexin signaling pathway"/>
    <property type="evidence" value="ECO:0007669"/>
    <property type="project" value="TreeGrafter"/>
</dbReference>
<dbReference type="Pfam" id="PF01437">
    <property type="entry name" value="PSI"/>
    <property type="match status" value="1"/>
</dbReference>
<dbReference type="GO" id="GO:0030215">
    <property type="term" value="F:semaphorin receptor binding"/>
    <property type="evidence" value="ECO:0007669"/>
    <property type="project" value="InterPro"/>
</dbReference>
<dbReference type="Gene3D" id="3.30.1680.10">
    <property type="entry name" value="ligand-binding face of the semaphorins, domain 2"/>
    <property type="match status" value="1"/>
</dbReference>
<comment type="caution">
    <text evidence="14">Lacks conserved residue(s) required for the propagation of feature annotation.</text>
</comment>
<reference evidence="20" key="1">
    <citation type="journal article" date="2022" name="bioRxiv">
        <title>Sequencing and chromosome-scale assembly of the giantPleurodeles waltlgenome.</title>
        <authorList>
            <person name="Brown T."/>
            <person name="Elewa A."/>
            <person name="Iarovenko S."/>
            <person name="Subramanian E."/>
            <person name="Araus A.J."/>
            <person name="Petzold A."/>
            <person name="Susuki M."/>
            <person name="Suzuki K.-i.T."/>
            <person name="Hayashi T."/>
            <person name="Toyoda A."/>
            <person name="Oliveira C."/>
            <person name="Osipova E."/>
            <person name="Leigh N.D."/>
            <person name="Simon A."/>
            <person name="Yun M.H."/>
        </authorList>
    </citation>
    <scope>NUCLEOTIDE SEQUENCE</scope>
    <source>
        <strain evidence="20">20211129_DDA</strain>
        <tissue evidence="20">Liver</tissue>
    </source>
</reference>
<keyword evidence="10 16" id="KW-0472">Membrane</keyword>
<evidence type="ECO:0000256" key="11">
    <source>
        <dbReference type="ARBA" id="ARBA00023157"/>
    </source>
</evidence>